<dbReference type="EMBL" id="KU127235">
    <property type="protein sequence ID" value="ALT05966.1"/>
    <property type="molecule type" value="Genomic_DNA"/>
</dbReference>
<feature type="region of interest" description="Disordered" evidence="4">
    <location>
        <begin position="1"/>
        <end position="20"/>
    </location>
</feature>
<dbReference type="SMART" id="SM00822">
    <property type="entry name" value="PKS_KR"/>
    <property type="match status" value="1"/>
</dbReference>
<dbReference type="NCBIfam" id="NF005559">
    <property type="entry name" value="PRK07231.1"/>
    <property type="match status" value="1"/>
</dbReference>
<dbReference type="InterPro" id="IPR002347">
    <property type="entry name" value="SDR_fam"/>
</dbReference>
<dbReference type="PROSITE" id="PS00061">
    <property type="entry name" value="ADH_SHORT"/>
    <property type="match status" value="1"/>
</dbReference>
<keyword evidence="3" id="KW-0560">Oxidoreductase</keyword>
<evidence type="ECO:0000313" key="6">
    <source>
        <dbReference type="EMBL" id="ALT05966.1"/>
    </source>
</evidence>
<organism evidence="6">
    <name type="scientific">Kitasatospora sp. 152608</name>
    <dbReference type="NCBI Taxonomy" id="1769566"/>
    <lineage>
        <taxon>Bacteria</taxon>
        <taxon>Bacillati</taxon>
        <taxon>Actinomycetota</taxon>
        <taxon>Actinomycetes</taxon>
        <taxon>Kitasatosporales</taxon>
        <taxon>Streptomycetaceae</taxon>
        <taxon>Kitasatospora</taxon>
    </lineage>
</organism>
<keyword evidence="2" id="KW-0521">NADP</keyword>
<dbReference type="AlphaFoldDB" id="A0A0U2PY30"/>
<dbReference type="PANTHER" id="PTHR42879:SF2">
    <property type="entry name" value="3-OXOACYL-[ACYL-CARRIER-PROTEIN] REDUCTASE FABG"/>
    <property type="match status" value="1"/>
</dbReference>
<dbReference type="GO" id="GO:0016491">
    <property type="term" value="F:oxidoreductase activity"/>
    <property type="evidence" value="ECO:0007669"/>
    <property type="project" value="UniProtKB-KW"/>
</dbReference>
<evidence type="ECO:0000256" key="3">
    <source>
        <dbReference type="ARBA" id="ARBA00023002"/>
    </source>
</evidence>
<dbReference type="Pfam" id="PF13561">
    <property type="entry name" value="adh_short_C2"/>
    <property type="match status" value="1"/>
</dbReference>
<accession>A0A0U2PY30</accession>
<dbReference type="PRINTS" id="PR00081">
    <property type="entry name" value="GDHRDH"/>
</dbReference>
<name>A0A0U2PY30_9ACTN</name>
<dbReference type="GO" id="GO:0032787">
    <property type="term" value="P:monocarboxylic acid metabolic process"/>
    <property type="evidence" value="ECO:0007669"/>
    <property type="project" value="UniProtKB-ARBA"/>
</dbReference>
<dbReference type="InterPro" id="IPR057326">
    <property type="entry name" value="KR_dom"/>
</dbReference>
<dbReference type="FunFam" id="3.40.50.720:FF:000115">
    <property type="entry name" value="3-oxoacyl-[acyl-carrier-protein] reductase FabG"/>
    <property type="match status" value="1"/>
</dbReference>
<comment type="similarity">
    <text evidence="1">Belongs to the short-chain dehydrogenases/reductases (SDR) family.</text>
</comment>
<evidence type="ECO:0000256" key="1">
    <source>
        <dbReference type="ARBA" id="ARBA00006484"/>
    </source>
</evidence>
<feature type="domain" description="Ketoreductase" evidence="5">
    <location>
        <begin position="29"/>
        <end position="207"/>
    </location>
</feature>
<dbReference type="InterPro" id="IPR036291">
    <property type="entry name" value="NAD(P)-bd_dom_sf"/>
</dbReference>
<proteinExistence type="inferred from homology"/>
<gene>
    <name evidence="6" type="primary">smcD2</name>
    <name evidence="6" type="ORF">KSSN_24730</name>
</gene>
<dbReference type="PRINTS" id="PR00080">
    <property type="entry name" value="SDRFAMILY"/>
</dbReference>
<dbReference type="InterPro" id="IPR050259">
    <property type="entry name" value="SDR"/>
</dbReference>
<dbReference type="InterPro" id="IPR020904">
    <property type="entry name" value="Sc_DH/Rdtase_CS"/>
</dbReference>
<dbReference type="SUPFAM" id="SSF51735">
    <property type="entry name" value="NAD(P)-binding Rossmann-fold domains"/>
    <property type="match status" value="1"/>
</dbReference>
<dbReference type="NCBIfam" id="NF009466">
    <property type="entry name" value="PRK12826.1-2"/>
    <property type="match status" value="1"/>
</dbReference>
<sequence length="274" mass="28103">MTARSAPAGPTTADSHAEEGAHMGLAADTVAVVTGAGRGIGAATAERLALEGAAVAVVERIEADTAATVSSIRAAGGRCVGIGCDVEDTGQVEAAIDRTVEEFGRLDVLVNNAGVTRDNLFFMMSDEDWDTVIDVHLHGALRTARAALRHMVRQGSGRIVNLSSVAARGNPGQANYATAKAAVQGLTRTLAVELGPYGITVNAVAPGFIATAMTDDTARRLGTDPVRLREQVASRVPLRRVGSPSDIAGVVAFLAGADAAYLTGQTIYVDGGPQ</sequence>
<reference evidence="6" key="1">
    <citation type="submission" date="2015-10" db="EMBL/GenBank/DDBJ databases">
        <title>New simocyclinones: surprising evolutionary and biosynthetic insights.</title>
        <authorList>
            <person name="Bilyk O."/>
            <person name="Brotz E."/>
            <person name="Tokovenko B."/>
            <person name="Bechtold A."/>
            <person name="Paululat T."/>
            <person name="Luzhetskyy A."/>
        </authorList>
    </citation>
    <scope>NUCLEOTIDE SEQUENCE</scope>
    <source>
        <strain evidence="6">152608</strain>
    </source>
</reference>
<evidence type="ECO:0000259" key="5">
    <source>
        <dbReference type="SMART" id="SM00822"/>
    </source>
</evidence>
<protein>
    <submittedName>
        <fullName evidence="6">3-ketoacyl-ACP-reductase</fullName>
    </submittedName>
</protein>
<evidence type="ECO:0000256" key="4">
    <source>
        <dbReference type="SAM" id="MobiDB-lite"/>
    </source>
</evidence>
<dbReference type="Gene3D" id="3.40.50.720">
    <property type="entry name" value="NAD(P)-binding Rossmann-like Domain"/>
    <property type="match status" value="1"/>
</dbReference>
<dbReference type="PANTHER" id="PTHR42879">
    <property type="entry name" value="3-OXOACYL-(ACYL-CARRIER-PROTEIN) REDUCTASE"/>
    <property type="match status" value="1"/>
</dbReference>
<evidence type="ECO:0000256" key="2">
    <source>
        <dbReference type="ARBA" id="ARBA00022857"/>
    </source>
</evidence>